<feature type="region of interest" description="Disordered" evidence="1">
    <location>
        <begin position="1014"/>
        <end position="1056"/>
    </location>
</feature>
<evidence type="ECO:0000313" key="2">
    <source>
        <dbReference type="EMBL" id="MCE3531189.1"/>
    </source>
</evidence>
<dbReference type="EMBL" id="JAJTND010000001">
    <property type="protein sequence ID" value="MCE3531189.1"/>
    <property type="molecule type" value="Genomic_DNA"/>
</dbReference>
<evidence type="ECO:0000313" key="3">
    <source>
        <dbReference type="Proteomes" id="UP001320170"/>
    </source>
</evidence>
<name>A0ABS8X059_9GAMM</name>
<keyword evidence="3" id="KW-1185">Reference proteome</keyword>
<gene>
    <name evidence="2" type="ORF">LXO92_02220</name>
</gene>
<dbReference type="Proteomes" id="UP001320170">
    <property type="component" value="Unassembled WGS sequence"/>
</dbReference>
<accession>A0ABS8X059</accession>
<evidence type="ECO:0000256" key="1">
    <source>
        <dbReference type="SAM" id="MobiDB-lite"/>
    </source>
</evidence>
<sequence>MALLKTFKDLIAAGEGHYQENFRNLRDDVKIAIYQKLLFKAGETAEGSDERKALASLNDLDFQNSLSQEVRDGIKIEQQRYATAKANAIYQDYLREITLERVRSKVTLLDKEGHLVLTAQEQEEVKKNHEDFLFDEHGRLTSGVLSEKEQSEILKKRDDLLFDPQARLIYELTLSEKEQEKVLKKIEAALNMPNVDDRQGIEIKGGLKKVLGGRTPTDTTLCSIDLSGQVNGEGTDVHRKLRDKFVKKYGGQPLLSHQRASMVASFEETYAHMNLMARTFERRSITYGEDKETISHDAWQNIRHNAALKIQDEVAKAYKEAVKKSSDSNGKVDVNKLNQNLAKERVKLAESAKKALIEGVVAHLKERVALSLEFDEEGKLTSGKLTEAEQKELLKKHQNLKFDEEGKLTSGSLTKEEQEALIKKRTRETVLGYMQKLSGELNKHVFTAETATGYDYFYTSNYLQQGMLISGTKQTAHDKPSFIPGLQTEDQAAFRRVTYTYQDETGVLHPTPAVSARIPSPALVFHPTMSEDDIRRDLVNKFGFLHAQMRNMRGGKEGPAVENLFTSFHSEAFETIGDNNNRQRASALYMIQAMHEFNAGQKELEPGKNNFLYVQNIGTNRHTRDLGYRDDRSFVTGSVELDDITLSAEMAMLHTFQENSAYLSEEVKEKITAINARVREHYDTFLDDKQRPTYFAQSIAGDTLIKEIRAFKKELESGLSQQEDDDDLPSLASNALARMIATNQHWDVRYGQLSQALSMYIEWASTGGCKSGNERNQDVMLRFALLKSIHERVEHNDGKLDKLQKHEKAIYAQMKAYAKGETADPDELRAAIAVSVSKSNLHGGAAAISREDQGGAAKVSSFSFVQNIKNPFLRWTARIGLGLFALATAPLLLIPSVRKFYIAQLIDTNNAADREMNLDATGASKTQAHKGQDKRTREVILEVLKEDELFNKKKGGTELTSTEKDGLKKAKGGSHEGYEFQVEKEEAKVKVVEPQFNDGPKTLVDRLGVKEIPKQPVVSPRSQIDLVDPKEGIGVDLSDESGLGKGEQYSSTPTNV</sequence>
<proteinExistence type="predicted"/>
<dbReference type="RefSeq" id="WP_182351130.1">
    <property type="nucleotide sequence ID" value="NZ_JAJSPM010000001.1"/>
</dbReference>
<organism evidence="2 3">
    <name type="scientific">Legionella resiliens</name>
    <dbReference type="NCBI Taxonomy" id="2905958"/>
    <lineage>
        <taxon>Bacteria</taxon>
        <taxon>Pseudomonadati</taxon>
        <taxon>Pseudomonadota</taxon>
        <taxon>Gammaproteobacteria</taxon>
        <taxon>Legionellales</taxon>
        <taxon>Legionellaceae</taxon>
        <taxon>Legionella</taxon>
    </lineage>
</organism>
<protein>
    <submittedName>
        <fullName evidence="2">Uncharacterized protein</fullName>
    </submittedName>
</protein>
<comment type="caution">
    <text evidence="2">The sequence shown here is derived from an EMBL/GenBank/DDBJ whole genome shotgun (WGS) entry which is preliminary data.</text>
</comment>
<reference evidence="2 3" key="1">
    <citation type="journal article" date="2024" name="Pathogens">
        <title>Characterization of a Novel Species of Legionella Isolated from a Healthcare Facility: Legionella resiliens sp. nov.</title>
        <authorList>
            <person name="Cristino S."/>
            <person name="Pascale M.R."/>
            <person name="Marino F."/>
            <person name="Derelitto C."/>
            <person name="Salaris S."/>
            <person name="Orsini M."/>
            <person name="Squarzoni S."/>
            <person name="Grottola A."/>
            <person name="Girolamini L."/>
        </authorList>
    </citation>
    <scope>NUCLEOTIDE SEQUENCE [LARGE SCALE GENOMIC DNA]</scope>
    <source>
        <strain evidence="2 3">8cVS16</strain>
    </source>
</reference>